<dbReference type="AlphaFoldDB" id="A0A4R8RK10"/>
<evidence type="ECO:0000313" key="4">
    <source>
        <dbReference type="EMBL" id="TDZ60868.1"/>
    </source>
</evidence>
<accession>A0A4R8RK10</accession>
<reference evidence="4 5" key="1">
    <citation type="submission" date="2018-12" db="EMBL/GenBank/DDBJ databases">
        <title>Genome sequence and assembly of Colletotrichum trifolii.</title>
        <authorList>
            <person name="Gan P."/>
            <person name="Shirasu K."/>
        </authorList>
    </citation>
    <scope>NUCLEOTIDE SEQUENCE [LARGE SCALE GENOMIC DNA]</scope>
    <source>
        <strain evidence="4 5">543-2</strain>
    </source>
</reference>
<dbReference type="PANTHER" id="PTHR46910">
    <property type="entry name" value="TRANSCRIPTION FACTOR PDR1"/>
    <property type="match status" value="1"/>
</dbReference>
<protein>
    <recommendedName>
        <fullName evidence="3">Zn(2)-C6 fungal-type domain-containing protein</fullName>
    </recommendedName>
</protein>
<dbReference type="Gene3D" id="4.10.240.10">
    <property type="entry name" value="Zn(2)-C6 fungal-type DNA-binding domain"/>
    <property type="match status" value="1"/>
</dbReference>
<gene>
    <name evidence="4" type="ORF">CTRI78_v004656</name>
</gene>
<dbReference type="InterPro" id="IPR001138">
    <property type="entry name" value="Zn2Cys6_DnaBD"/>
</dbReference>
<keyword evidence="5" id="KW-1185">Reference proteome</keyword>
<keyword evidence="1" id="KW-0539">Nucleus</keyword>
<evidence type="ECO:0000259" key="3">
    <source>
        <dbReference type="SMART" id="SM00066"/>
    </source>
</evidence>
<dbReference type="GO" id="GO:0000981">
    <property type="term" value="F:DNA-binding transcription factor activity, RNA polymerase II-specific"/>
    <property type="evidence" value="ECO:0007669"/>
    <property type="project" value="InterPro"/>
</dbReference>
<organism evidence="4 5">
    <name type="scientific">Colletotrichum trifolii</name>
    <dbReference type="NCBI Taxonomy" id="5466"/>
    <lineage>
        <taxon>Eukaryota</taxon>
        <taxon>Fungi</taxon>
        <taxon>Dikarya</taxon>
        <taxon>Ascomycota</taxon>
        <taxon>Pezizomycotina</taxon>
        <taxon>Sordariomycetes</taxon>
        <taxon>Hypocreomycetidae</taxon>
        <taxon>Glomerellales</taxon>
        <taxon>Glomerellaceae</taxon>
        <taxon>Colletotrichum</taxon>
        <taxon>Colletotrichum orbiculare species complex</taxon>
    </lineage>
</organism>
<dbReference type="Proteomes" id="UP000295703">
    <property type="component" value="Unassembled WGS sequence"/>
</dbReference>
<dbReference type="PANTHER" id="PTHR46910:SF18">
    <property type="entry name" value="ZN(II)2CYS6 TRANSCRIPTION FACTOR (EUROFUNG)"/>
    <property type="match status" value="1"/>
</dbReference>
<dbReference type="InterPro" id="IPR050987">
    <property type="entry name" value="AtrR-like"/>
</dbReference>
<comment type="caution">
    <text evidence="4">The sequence shown here is derived from an EMBL/GenBank/DDBJ whole genome shotgun (WGS) entry which is preliminary data.</text>
</comment>
<dbReference type="CDD" id="cd12148">
    <property type="entry name" value="fungal_TF_MHR"/>
    <property type="match status" value="1"/>
</dbReference>
<evidence type="ECO:0000256" key="1">
    <source>
        <dbReference type="ARBA" id="ARBA00023242"/>
    </source>
</evidence>
<dbReference type="EMBL" id="RYZW01000034">
    <property type="protein sequence ID" value="TDZ60868.1"/>
    <property type="molecule type" value="Genomic_DNA"/>
</dbReference>
<feature type="compositionally biased region" description="Polar residues" evidence="2">
    <location>
        <begin position="1"/>
        <end position="11"/>
    </location>
</feature>
<dbReference type="InterPro" id="IPR036864">
    <property type="entry name" value="Zn2-C6_fun-type_DNA-bd_sf"/>
</dbReference>
<dbReference type="GO" id="GO:0008270">
    <property type="term" value="F:zinc ion binding"/>
    <property type="evidence" value="ECO:0007669"/>
    <property type="project" value="InterPro"/>
</dbReference>
<name>A0A4R8RK10_COLTR</name>
<evidence type="ECO:0000256" key="2">
    <source>
        <dbReference type="SAM" id="MobiDB-lite"/>
    </source>
</evidence>
<feature type="compositionally biased region" description="Polar residues" evidence="2">
    <location>
        <begin position="104"/>
        <end position="116"/>
    </location>
</feature>
<feature type="domain" description="Zn(2)-C6 fungal-type" evidence="3">
    <location>
        <begin position="28"/>
        <end position="102"/>
    </location>
</feature>
<proteinExistence type="predicted"/>
<feature type="region of interest" description="Disordered" evidence="2">
    <location>
        <begin position="1"/>
        <end position="25"/>
    </location>
</feature>
<dbReference type="SMART" id="SM00066">
    <property type="entry name" value="GAL4"/>
    <property type="match status" value="1"/>
</dbReference>
<sequence>MSDHQQQQRQLNGYGDSRRHSEPSIKRRRITKACDFCHRRGRKCKPAPAPQGVAPGGDVGVGVGVGVGGGLTTGSDGHASCLTCIEHGATCTWNRIAAKRGVKSKTSPSSAKQAQSGDEEADRGWTHSHTHTHTYDESRHGSRNLVYRLLCIFFDTVYPVFPFYDEETLFREWDGSSLSSKRAAFARLMAVCALSASHVRDGALFKADDDDDVAGAVAVRAELQQTYLEDARRAIPDDNRAIRGDEVFEYLQVLGTLSLAAIQTKDEILYEQYLGRYHNLVAQDKFQFESNWGVALTAEEIYVRRQFFWSMYRLEVHSALISGHVVRCPELQCGVAYPVHIRGLAGVLDPTGMLDRNRPGPGAGPGPGPGPGLLKPETFFPGSWLTGWNYITDLYRILEHVVVRMRKGRVKAVHTDLANIDRLLPSIDDILVEVLERKKKLPMYASQAFPASDNREENLCGFQVANIACTYQLLRMAAFACEDQFEEACSAAIELIDEITNVPVEYLRAIGHPMLQELAGVGHLLSSFIGRQLLAHQYYKLRKVMHAMATFLQNLGPCIPNALQISVKLFQYITKIDDKIDEQMIKQSQPPPPLPLPAAALPPPAAPAMPPELHVAHDPAQVMHPMIPPNTIAQYPLQNTALFDNLPMNFMNNVFSTAFSDTAEIDWYTMENYTA</sequence>
<feature type="region of interest" description="Disordered" evidence="2">
    <location>
        <begin position="102"/>
        <end position="137"/>
    </location>
</feature>
<evidence type="ECO:0000313" key="5">
    <source>
        <dbReference type="Proteomes" id="UP000295703"/>
    </source>
</evidence>
<feature type="compositionally biased region" description="Basic and acidic residues" evidence="2">
    <location>
        <begin position="16"/>
        <end position="25"/>
    </location>
</feature>
<dbReference type="CDD" id="cd00067">
    <property type="entry name" value="GAL4"/>
    <property type="match status" value="1"/>
</dbReference>